<dbReference type="PANTHER" id="PTHR37984">
    <property type="entry name" value="PROTEIN CBG26694"/>
    <property type="match status" value="1"/>
</dbReference>
<dbReference type="Proteomes" id="UP000824469">
    <property type="component" value="Unassembled WGS sequence"/>
</dbReference>
<dbReference type="InterPro" id="IPR000477">
    <property type="entry name" value="RT_dom"/>
</dbReference>
<dbReference type="Gene3D" id="3.30.70.270">
    <property type="match status" value="1"/>
</dbReference>
<dbReference type="InterPro" id="IPR043502">
    <property type="entry name" value="DNA/RNA_pol_sf"/>
</dbReference>
<dbReference type="AlphaFoldDB" id="A0AA38L7D2"/>
<dbReference type="OMA" id="FAKFIKC"/>
<feature type="non-terminal residue" evidence="2">
    <location>
        <position position="55"/>
    </location>
</feature>
<proteinExistence type="predicted"/>
<dbReference type="PANTHER" id="PTHR37984:SF5">
    <property type="entry name" value="PROTEIN NYNRIN-LIKE"/>
    <property type="match status" value="1"/>
</dbReference>
<organism evidence="2 3">
    <name type="scientific">Taxus chinensis</name>
    <name type="common">Chinese yew</name>
    <name type="synonym">Taxus wallichiana var. chinensis</name>
    <dbReference type="NCBI Taxonomy" id="29808"/>
    <lineage>
        <taxon>Eukaryota</taxon>
        <taxon>Viridiplantae</taxon>
        <taxon>Streptophyta</taxon>
        <taxon>Embryophyta</taxon>
        <taxon>Tracheophyta</taxon>
        <taxon>Spermatophyta</taxon>
        <taxon>Pinopsida</taxon>
        <taxon>Pinidae</taxon>
        <taxon>Conifers II</taxon>
        <taxon>Cupressales</taxon>
        <taxon>Taxaceae</taxon>
        <taxon>Taxus</taxon>
    </lineage>
</organism>
<name>A0AA38L7D2_TAXCH</name>
<evidence type="ECO:0000313" key="2">
    <source>
        <dbReference type="EMBL" id="KAH9314076.1"/>
    </source>
</evidence>
<evidence type="ECO:0000313" key="3">
    <source>
        <dbReference type="Proteomes" id="UP000824469"/>
    </source>
</evidence>
<keyword evidence="3" id="KW-1185">Reference proteome</keyword>
<dbReference type="SUPFAM" id="SSF56672">
    <property type="entry name" value="DNA/RNA polymerases"/>
    <property type="match status" value="1"/>
</dbReference>
<evidence type="ECO:0000259" key="1">
    <source>
        <dbReference type="Pfam" id="PF00078"/>
    </source>
</evidence>
<feature type="non-terminal residue" evidence="2">
    <location>
        <position position="1"/>
    </location>
</feature>
<comment type="caution">
    <text evidence="2">The sequence shown here is derived from an EMBL/GenBank/DDBJ whole genome shotgun (WGS) entry which is preliminary data.</text>
</comment>
<dbReference type="EMBL" id="JAHRHJ020000005">
    <property type="protein sequence ID" value="KAH9314076.1"/>
    <property type="molecule type" value="Genomic_DNA"/>
</dbReference>
<gene>
    <name evidence="2" type="ORF">KI387_022703</name>
</gene>
<dbReference type="InterPro" id="IPR043128">
    <property type="entry name" value="Rev_trsase/Diguanyl_cyclase"/>
</dbReference>
<reference evidence="2 3" key="1">
    <citation type="journal article" date="2021" name="Nat. Plants">
        <title>The Taxus genome provides insights into paclitaxel biosynthesis.</title>
        <authorList>
            <person name="Xiong X."/>
            <person name="Gou J."/>
            <person name="Liao Q."/>
            <person name="Li Y."/>
            <person name="Zhou Q."/>
            <person name="Bi G."/>
            <person name="Li C."/>
            <person name="Du R."/>
            <person name="Wang X."/>
            <person name="Sun T."/>
            <person name="Guo L."/>
            <person name="Liang H."/>
            <person name="Lu P."/>
            <person name="Wu Y."/>
            <person name="Zhang Z."/>
            <person name="Ro D.K."/>
            <person name="Shang Y."/>
            <person name="Huang S."/>
            <person name="Yan J."/>
        </authorList>
    </citation>
    <scope>NUCLEOTIDE SEQUENCE [LARGE SCALE GENOMIC DNA]</scope>
    <source>
        <strain evidence="2">Ta-2019</strain>
    </source>
</reference>
<accession>A0AA38L7D2</accession>
<dbReference type="InterPro" id="IPR050951">
    <property type="entry name" value="Retrovirus_Pol_polyprotein"/>
</dbReference>
<protein>
    <recommendedName>
        <fullName evidence="1">Reverse transcriptase domain-containing protein</fullName>
    </recommendedName>
</protein>
<sequence length="55" mass="6590">TWERHLQHVQEVLQTLRKHRLYANLDKCTFGMTKVHYLGYVVDEEGVHVDPEKIQ</sequence>
<feature type="domain" description="Reverse transcriptase" evidence="1">
    <location>
        <begin position="3"/>
        <end position="41"/>
    </location>
</feature>
<dbReference type="Pfam" id="PF00078">
    <property type="entry name" value="RVT_1"/>
    <property type="match status" value="1"/>
</dbReference>